<reference evidence="2 3" key="1">
    <citation type="submission" date="2019-07" db="EMBL/GenBank/DDBJ databases">
        <title>New species of Amycolatopsis and Streptomyces.</title>
        <authorList>
            <person name="Duangmal K."/>
            <person name="Teo W.F.A."/>
            <person name="Lipun K."/>
        </authorList>
    </citation>
    <scope>NUCLEOTIDE SEQUENCE [LARGE SCALE GENOMIC DNA]</scope>
    <source>
        <strain evidence="2 3">TISTR 2346</strain>
    </source>
</reference>
<organism evidence="2 3">
    <name type="scientific">Streptomyces phyllanthi</name>
    <dbReference type="NCBI Taxonomy" id="1803180"/>
    <lineage>
        <taxon>Bacteria</taxon>
        <taxon>Bacillati</taxon>
        <taxon>Actinomycetota</taxon>
        <taxon>Actinomycetes</taxon>
        <taxon>Kitasatosporales</taxon>
        <taxon>Streptomycetaceae</taxon>
        <taxon>Streptomyces</taxon>
    </lineage>
</organism>
<gene>
    <name evidence="2" type="ORF">FNH04_31660</name>
</gene>
<proteinExistence type="predicted"/>
<evidence type="ECO:0000313" key="3">
    <source>
        <dbReference type="Proteomes" id="UP000326979"/>
    </source>
</evidence>
<dbReference type="AlphaFoldDB" id="A0A5N8WCY5"/>
<dbReference type="EMBL" id="VJZE01000308">
    <property type="protein sequence ID" value="MPY44298.1"/>
    <property type="molecule type" value="Genomic_DNA"/>
</dbReference>
<dbReference type="OrthoDB" id="4125868at2"/>
<dbReference type="RefSeq" id="WP_152789219.1">
    <property type="nucleotide sequence ID" value="NZ_BAABEQ010000121.1"/>
</dbReference>
<name>A0A5N8WCY5_9ACTN</name>
<feature type="region of interest" description="Disordered" evidence="1">
    <location>
        <begin position="200"/>
        <end position="220"/>
    </location>
</feature>
<keyword evidence="3" id="KW-1185">Reference proteome</keyword>
<evidence type="ECO:0000256" key="1">
    <source>
        <dbReference type="SAM" id="MobiDB-lite"/>
    </source>
</evidence>
<protein>
    <submittedName>
        <fullName evidence="2">Uncharacterized protein</fullName>
    </submittedName>
</protein>
<evidence type="ECO:0000313" key="2">
    <source>
        <dbReference type="EMBL" id="MPY44298.1"/>
    </source>
</evidence>
<accession>A0A5N8WCY5</accession>
<sequence>MFPVPRAKLLSRAILAGTSVYLAGQVWHTLTNTNRWPFCTFNMFAYHKRDQALQMRVRLFTGDGHAVGPADPWSLLPLEFFRVVSVLERVFHTHDDIEARDRFCRQALERLNRSGWSSWDEIKGSFRPGAGRRFVAMELFFVEVDFRTCSPFDRAHVLSAELVHRYDPGAVVPEDEPGAVWRFAEAGAGPAGIGPAGISTAGISTAGADPATSEEHEHAA</sequence>
<dbReference type="Proteomes" id="UP000326979">
    <property type="component" value="Unassembled WGS sequence"/>
</dbReference>
<comment type="caution">
    <text evidence="2">The sequence shown here is derived from an EMBL/GenBank/DDBJ whole genome shotgun (WGS) entry which is preliminary data.</text>
</comment>